<feature type="region of interest" description="Disordered" evidence="1">
    <location>
        <begin position="1"/>
        <end position="58"/>
    </location>
</feature>
<feature type="compositionally biased region" description="Polar residues" evidence="1">
    <location>
        <begin position="26"/>
        <end position="35"/>
    </location>
</feature>
<keyword evidence="3" id="KW-1185">Reference proteome</keyword>
<sequence length="58" mass="6455">MANLMGKLTSFLNSPKGQKVAGQVTRKAQQMASDPNTRRKIDSGLAQVQKRFKKNPPR</sequence>
<proteinExistence type="predicted"/>
<protein>
    <recommendedName>
        <fullName evidence="4">Antitoxin protein of toxin-antitoxin system</fullName>
    </recommendedName>
</protein>
<name>A0ABV5LTV4_9ACTN</name>
<accession>A0ABV5LTV4</accession>
<organism evidence="2 3">
    <name type="scientific">Kineococcus gynurae</name>
    <dbReference type="NCBI Taxonomy" id="452979"/>
    <lineage>
        <taxon>Bacteria</taxon>
        <taxon>Bacillati</taxon>
        <taxon>Actinomycetota</taxon>
        <taxon>Actinomycetes</taxon>
        <taxon>Kineosporiales</taxon>
        <taxon>Kineosporiaceae</taxon>
        <taxon>Kineococcus</taxon>
    </lineage>
</organism>
<evidence type="ECO:0000256" key="1">
    <source>
        <dbReference type="SAM" id="MobiDB-lite"/>
    </source>
</evidence>
<dbReference type="Proteomes" id="UP001589748">
    <property type="component" value="Unassembled WGS sequence"/>
</dbReference>
<gene>
    <name evidence="2" type="ORF">ACFFVI_10995</name>
</gene>
<dbReference type="RefSeq" id="WP_380139008.1">
    <property type="nucleotide sequence ID" value="NZ_JBHLUI010000010.1"/>
</dbReference>
<evidence type="ECO:0008006" key="4">
    <source>
        <dbReference type="Google" id="ProtNLM"/>
    </source>
</evidence>
<evidence type="ECO:0000313" key="3">
    <source>
        <dbReference type="Proteomes" id="UP001589748"/>
    </source>
</evidence>
<comment type="caution">
    <text evidence="2">The sequence shown here is derived from an EMBL/GenBank/DDBJ whole genome shotgun (WGS) entry which is preliminary data.</text>
</comment>
<reference evidence="2 3" key="1">
    <citation type="submission" date="2024-09" db="EMBL/GenBank/DDBJ databases">
        <authorList>
            <person name="Sun Q."/>
            <person name="Mori K."/>
        </authorList>
    </citation>
    <scope>NUCLEOTIDE SEQUENCE [LARGE SCALE GENOMIC DNA]</scope>
    <source>
        <strain evidence="2 3">TISTR 1856</strain>
    </source>
</reference>
<evidence type="ECO:0000313" key="2">
    <source>
        <dbReference type="EMBL" id="MFB9377498.1"/>
    </source>
</evidence>
<dbReference type="EMBL" id="JBHMDM010000005">
    <property type="protein sequence ID" value="MFB9377498.1"/>
    <property type="molecule type" value="Genomic_DNA"/>
</dbReference>